<accession>A0ABQ6G3P2</accession>
<keyword evidence="1" id="KW-0812">Transmembrane</keyword>
<protein>
    <recommendedName>
        <fullName evidence="4">PRA1 family protein</fullName>
    </recommendedName>
</protein>
<evidence type="ECO:0000313" key="3">
    <source>
        <dbReference type="Proteomes" id="UP001344906"/>
    </source>
</evidence>
<organism evidence="2 3">
    <name type="scientific">Dictyobacter halimunensis</name>
    <dbReference type="NCBI Taxonomy" id="3026934"/>
    <lineage>
        <taxon>Bacteria</taxon>
        <taxon>Bacillati</taxon>
        <taxon>Chloroflexota</taxon>
        <taxon>Ktedonobacteria</taxon>
        <taxon>Ktedonobacterales</taxon>
        <taxon>Dictyobacteraceae</taxon>
        <taxon>Dictyobacter</taxon>
    </lineage>
</organism>
<gene>
    <name evidence="2" type="ORF">KDH_79700</name>
</gene>
<feature type="transmembrane region" description="Helical" evidence="1">
    <location>
        <begin position="155"/>
        <end position="174"/>
    </location>
</feature>
<reference evidence="2 3" key="1">
    <citation type="submission" date="2023-02" db="EMBL/GenBank/DDBJ databases">
        <title>Dictyobacter halimunensis sp. nov., a new member of the class Ktedonobacteria from forest soil in a geothermal area.</title>
        <authorList>
            <person name="Rachmania M.K."/>
            <person name="Ningsih F."/>
            <person name="Sakai Y."/>
            <person name="Yabe S."/>
            <person name="Yokota A."/>
            <person name="Sjamsuridzal W."/>
        </authorList>
    </citation>
    <scope>NUCLEOTIDE SEQUENCE [LARGE SCALE GENOMIC DNA]</scope>
    <source>
        <strain evidence="2 3">S3.2.2.5</strain>
    </source>
</reference>
<evidence type="ECO:0008006" key="4">
    <source>
        <dbReference type="Google" id="ProtNLM"/>
    </source>
</evidence>
<proteinExistence type="predicted"/>
<dbReference type="RefSeq" id="WP_338258566.1">
    <property type="nucleotide sequence ID" value="NZ_BSRI01000003.1"/>
</dbReference>
<name>A0ABQ6G3P2_9CHLR</name>
<feature type="transmembrane region" description="Helical" evidence="1">
    <location>
        <begin position="114"/>
        <end position="135"/>
    </location>
</feature>
<dbReference type="EMBL" id="BSRI01000003">
    <property type="protein sequence ID" value="GLV61154.1"/>
    <property type="molecule type" value="Genomic_DNA"/>
</dbReference>
<evidence type="ECO:0000256" key="1">
    <source>
        <dbReference type="SAM" id="Phobius"/>
    </source>
</evidence>
<sequence>MSDKGQLNAPVRPDFSSPRRSFFYVVRRLPFPLLRQLRGKTTPEDDEAFIQILKDLGASDETIPKIQAIIQDGRTVGHNRKESYRSDVIYVGGIAVLDLVLLQVLTSVGRPQDIFLYVSWLAFAFSLPCAAGFLYITRLQNNDDSYGYSPVHEKLAFVSIIAGGLSAVMVAAHFWLIAGIVLFVVSVLVLCVCLLFHLLISKEFTKVLSHIYNLLQQDRGRATPDNGV</sequence>
<feature type="transmembrane region" description="Helical" evidence="1">
    <location>
        <begin position="88"/>
        <end position="108"/>
    </location>
</feature>
<feature type="transmembrane region" description="Helical" evidence="1">
    <location>
        <begin position="180"/>
        <end position="200"/>
    </location>
</feature>
<evidence type="ECO:0000313" key="2">
    <source>
        <dbReference type="EMBL" id="GLV61154.1"/>
    </source>
</evidence>
<keyword evidence="1" id="KW-0472">Membrane</keyword>
<dbReference type="Proteomes" id="UP001344906">
    <property type="component" value="Unassembled WGS sequence"/>
</dbReference>
<keyword evidence="1" id="KW-1133">Transmembrane helix</keyword>
<keyword evidence="3" id="KW-1185">Reference proteome</keyword>
<comment type="caution">
    <text evidence="2">The sequence shown here is derived from an EMBL/GenBank/DDBJ whole genome shotgun (WGS) entry which is preliminary data.</text>
</comment>